<feature type="transmembrane region" description="Helical" evidence="1">
    <location>
        <begin position="399"/>
        <end position="418"/>
    </location>
</feature>
<evidence type="ECO:0000313" key="3">
    <source>
        <dbReference type="Proteomes" id="UP000655225"/>
    </source>
</evidence>
<organism evidence="2 3">
    <name type="scientific">Tetracentron sinense</name>
    <name type="common">Spur-leaf</name>
    <dbReference type="NCBI Taxonomy" id="13715"/>
    <lineage>
        <taxon>Eukaryota</taxon>
        <taxon>Viridiplantae</taxon>
        <taxon>Streptophyta</taxon>
        <taxon>Embryophyta</taxon>
        <taxon>Tracheophyta</taxon>
        <taxon>Spermatophyta</taxon>
        <taxon>Magnoliopsida</taxon>
        <taxon>Trochodendrales</taxon>
        <taxon>Trochodendraceae</taxon>
        <taxon>Tetracentron</taxon>
    </lineage>
</organism>
<keyword evidence="1" id="KW-0812">Transmembrane</keyword>
<evidence type="ECO:0000313" key="2">
    <source>
        <dbReference type="EMBL" id="KAF8391859.1"/>
    </source>
</evidence>
<dbReference type="OrthoDB" id="1641132at2759"/>
<accession>A0A834YMK8</accession>
<comment type="caution">
    <text evidence="2">The sequence shown here is derived from an EMBL/GenBank/DDBJ whole genome shotgun (WGS) entry which is preliminary data.</text>
</comment>
<gene>
    <name evidence="2" type="ORF">HHK36_022197</name>
</gene>
<keyword evidence="1" id="KW-0472">Membrane</keyword>
<reference evidence="2 3" key="1">
    <citation type="submission" date="2020-04" db="EMBL/GenBank/DDBJ databases">
        <title>Plant Genome Project.</title>
        <authorList>
            <person name="Zhang R.-G."/>
        </authorList>
    </citation>
    <scope>NUCLEOTIDE SEQUENCE [LARGE SCALE GENOMIC DNA]</scope>
    <source>
        <strain evidence="2">YNK0</strain>
        <tissue evidence="2">Leaf</tissue>
    </source>
</reference>
<keyword evidence="1" id="KW-1133">Transmembrane helix</keyword>
<dbReference type="EMBL" id="JABCRI010000016">
    <property type="protein sequence ID" value="KAF8391859.1"/>
    <property type="molecule type" value="Genomic_DNA"/>
</dbReference>
<sequence length="456" mass="50579">MLSRPVMRYGQSVDSREEFVSLNEKERTSKKVEVDQADGDFQHWAMAVVCSIAGLEGTDDWEEVAKIINKLIPEEESVTLFPFEAHRAIYPTKKNPIYQPNAYINTLLVPRDGQIPVDAQCLATQGIFHVVLYFSEIFEGHPMKKEKGNADLNVGLAKLLNTCDFGGSDGGDFTLASSSHSGRNGSNVEEYFIGNLFKNSEPSAASSLYIAIGRDFLLWKFGYALRASGLIPGNGFPTPSLLLASVTLCSNEEPVPDSSKETISENTAVASVIDDLKSSNSDTNEIREILDLVLLDLAGRIVVISCSVLQTFRSKSDGRYSPKLPVSLKLAHLLNFSTSWGVALWVLHSLAESYEASVREFVEQNVSCLFLDDMLLLCNIGSLVRLFPSMEIGIRYMKYQLGFLLAVFAFILTNLFVLTPMTIEDLEIKRSIESFRRLIELLKTIRAAKFTNTLPG</sequence>
<protein>
    <submittedName>
        <fullName evidence="2">Uncharacterized protein</fullName>
    </submittedName>
</protein>
<keyword evidence="3" id="KW-1185">Reference proteome</keyword>
<evidence type="ECO:0000256" key="1">
    <source>
        <dbReference type="SAM" id="Phobius"/>
    </source>
</evidence>
<dbReference type="Proteomes" id="UP000655225">
    <property type="component" value="Unassembled WGS sequence"/>
</dbReference>
<proteinExistence type="predicted"/>
<name>A0A834YMK8_TETSI</name>
<dbReference type="AlphaFoldDB" id="A0A834YMK8"/>